<sequence>MFQDLAAQIKTYQNEVNEITERNRELVLDSAHLSPKLFRKHYLPGSAYDDYFSAAQIHHRVGSPLPASSPLFYDTLPTFQLDAPRTSTSGAVISKDQNVLDVPTGSGHVRKETSLGSPALSLDLPRKIPPPRKDTIPRPTWSHGTPNQTSPGKHESARSPTTSRGSSGFFRQSETLDAPADSASTHGYATTPSSARSLAAVTAPRVTKPDQAPARPSEETESGPKLSFNTSDADKSLKSFRETANKDNVKGPVSHTPTRFVPQRYSSTSALAPSSTGETRRQPTELTASLSPSSSTHTTSLDSGLDTGTNVSLTSGLQPRHASPAASVSSVVERLAAAMAASAPSRPPPAGARPTELLRMGGSAENLSSARALTDANTTSARSDSVDSLVHQRAGASPGGSPRQQQIQTETQKPSSTAVAEAPWKSASESNLVATVRSPRFGDASATSTPRQQVIHGKTAAVVNQPQNQSRDAWADLDLDVEMRGKLMLAEDVSPSAAEKSEAAKPARSASGLAQTSHPSPPSSSRNLAKAFHDLSFSFPISSTLSLSSTGVHPVSKSPSALLPDSVKVKPPNPNTTSTNHKNISTVSDFTPALKNSPPPTFSTGDSPNIPKSKFLLSRSKAYSPSPRSGSSSVRGNLVGSLSVKSSQSASLAQPVTALVVSATGAPSAKVIVSPSVLHTNTMFTSSAHSRPHLSSVQSLTPTSSSSSSRPTTQTVANSIPSSQRVTSLSVTEDRTISVSAFSPLAVPRLTSPSVLLTKSRAEQASSAKPTGTGTHAAWPATTKPPTFTSVIPVVRLGGAVGSATAMPGLTALRCRGTVQLVGDGMPFVNPLTSGVT</sequence>
<feature type="region of interest" description="Disordered" evidence="2">
    <location>
        <begin position="762"/>
        <end position="782"/>
    </location>
</feature>
<feature type="compositionally biased region" description="Low complexity" evidence="2">
    <location>
        <begin position="694"/>
        <end position="716"/>
    </location>
</feature>
<feature type="compositionally biased region" description="Basic and acidic residues" evidence="2">
    <location>
        <begin position="232"/>
        <end position="249"/>
    </location>
</feature>
<feature type="region of interest" description="Disordered" evidence="2">
    <location>
        <begin position="492"/>
        <end position="527"/>
    </location>
</feature>
<feature type="compositionally biased region" description="Low complexity" evidence="2">
    <location>
        <begin position="284"/>
        <end position="307"/>
    </location>
</feature>
<feature type="region of interest" description="Disordered" evidence="2">
    <location>
        <begin position="366"/>
        <end position="431"/>
    </location>
</feature>
<comment type="caution">
    <text evidence="3">The sequence shown here is derived from an EMBL/GenBank/DDBJ whole genome shotgun (WGS) entry which is preliminary data.</text>
</comment>
<keyword evidence="4" id="KW-1185">Reference proteome</keyword>
<feature type="region of interest" description="Disordered" evidence="2">
    <location>
        <begin position="687"/>
        <end position="727"/>
    </location>
</feature>
<feature type="compositionally biased region" description="Polar residues" evidence="2">
    <location>
        <begin position="308"/>
        <end position="317"/>
    </location>
</feature>
<feature type="region of interest" description="Disordered" evidence="2">
    <location>
        <begin position="99"/>
        <end position="325"/>
    </location>
</feature>
<dbReference type="EMBL" id="BMAT01008419">
    <property type="protein sequence ID" value="GFR84724.1"/>
    <property type="molecule type" value="Genomic_DNA"/>
</dbReference>
<feature type="region of interest" description="Disordered" evidence="2">
    <location>
        <begin position="548"/>
        <end position="613"/>
    </location>
</feature>
<protein>
    <submittedName>
        <fullName evidence="3">Uncharacterized protein</fullName>
    </submittedName>
</protein>
<gene>
    <name evidence="3" type="ORF">ElyMa_004157400</name>
</gene>
<dbReference type="AlphaFoldDB" id="A0AAV4GGV4"/>
<feature type="compositionally biased region" description="Polar residues" evidence="2">
    <location>
        <begin position="402"/>
        <end position="418"/>
    </location>
</feature>
<feature type="compositionally biased region" description="Polar residues" evidence="2">
    <location>
        <begin position="762"/>
        <end position="774"/>
    </location>
</feature>
<feature type="coiled-coil region" evidence="1">
    <location>
        <begin position="2"/>
        <end position="29"/>
    </location>
</feature>
<feature type="compositionally biased region" description="Polar residues" evidence="2">
    <location>
        <begin position="264"/>
        <end position="277"/>
    </location>
</feature>
<feature type="compositionally biased region" description="Polar residues" evidence="2">
    <location>
        <begin position="182"/>
        <end position="196"/>
    </location>
</feature>
<name>A0AAV4GGV4_9GAST</name>
<reference evidence="3 4" key="1">
    <citation type="journal article" date="2021" name="Elife">
        <title>Chloroplast acquisition without the gene transfer in kleptoplastic sea slugs, Plakobranchus ocellatus.</title>
        <authorList>
            <person name="Maeda T."/>
            <person name="Takahashi S."/>
            <person name="Yoshida T."/>
            <person name="Shimamura S."/>
            <person name="Takaki Y."/>
            <person name="Nagai Y."/>
            <person name="Toyoda A."/>
            <person name="Suzuki Y."/>
            <person name="Arimoto A."/>
            <person name="Ishii H."/>
            <person name="Satoh N."/>
            <person name="Nishiyama T."/>
            <person name="Hasebe M."/>
            <person name="Maruyama T."/>
            <person name="Minagawa J."/>
            <person name="Obokata J."/>
            <person name="Shigenobu S."/>
        </authorList>
    </citation>
    <scope>NUCLEOTIDE SEQUENCE [LARGE SCALE GENOMIC DNA]</scope>
</reference>
<feature type="compositionally biased region" description="Polar residues" evidence="2">
    <location>
        <begin position="142"/>
        <end position="151"/>
    </location>
</feature>
<evidence type="ECO:0000313" key="3">
    <source>
        <dbReference type="EMBL" id="GFR84724.1"/>
    </source>
</evidence>
<feature type="compositionally biased region" description="Polar residues" evidence="2">
    <location>
        <begin position="717"/>
        <end position="727"/>
    </location>
</feature>
<evidence type="ECO:0000256" key="2">
    <source>
        <dbReference type="SAM" id="MobiDB-lite"/>
    </source>
</evidence>
<keyword evidence="1" id="KW-0175">Coiled coil</keyword>
<organism evidence="3 4">
    <name type="scientific">Elysia marginata</name>
    <dbReference type="NCBI Taxonomy" id="1093978"/>
    <lineage>
        <taxon>Eukaryota</taxon>
        <taxon>Metazoa</taxon>
        <taxon>Spiralia</taxon>
        <taxon>Lophotrochozoa</taxon>
        <taxon>Mollusca</taxon>
        <taxon>Gastropoda</taxon>
        <taxon>Heterobranchia</taxon>
        <taxon>Euthyneura</taxon>
        <taxon>Panpulmonata</taxon>
        <taxon>Sacoglossa</taxon>
        <taxon>Placobranchoidea</taxon>
        <taxon>Plakobranchidae</taxon>
        <taxon>Elysia</taxon>
    </lineage>
</organism>
<feature type="compositionally biased region" description="Polar residues" evidence="2">
    <location>
        <begin position="366"/>
        <end position="383"/>
    </location>
</feature>
<accession>A0AAV4GGV4</accession>
<dbReference type="Proteomes" id="UP000762676">
    <property type="component" value="Unassembled WGS sequence"/>
</dbReference>
<feature type="compositionally biased region" description="Polar residues" evidence="2">
    <location>
        <begin position="575"/>
        <end position="589"/>
    </location>
</feature>
<evidence type="ECO:0000256" key="1">
    <source>
        <dbReference type="SAM" id="Coils"/>
    </source>
</evidence>
<feature type="compositionally biased region" description="Polar residues" evidence="2">
    <location>
        <begin position="512"/>
        <end position="527"/>
    </location>
</feature>
<feature type="compositionally biased region" description="Polar residues" evidence="2">
    <location>
        <begin position="158"/>
        <end position="175"/>
    </location>
</feature>
<evidence type="ECO:0000313" key="4">
    <source>
        <dbReference type="Proteomes" id="UP000762676"/>
    </source>
</evidence>
<proteinExistence type="predicted"/>